<keyword evidence="5 12" id="KW-1133">Transmembrane helix</keyword>
<comment type="caution">
    <text evidence="13">The sequence shown here is derived from an EMBL/GenBank/DDBJ whole genome shotgun (WGS) entry which is preliminary data.</text>
</comment>
<keyword evidence="2" id="KW-1003">Cell membrane</keyword>
<organism evidence="13 14">
    <name type="scientific">Paenibacillus vandeheii</name>
    <dbReference type="NCBI Taxonomy" id="3035917"/>
    <lineage>
        <taxon>Bacteria</taxon>
        <taxon>Bacillati</taxon>
        <taxon>Bacillota</taxon>
        <taxon>Bacilli</taxon>
        <taxon>Bacillales</taxon>
        <taxon>Paenibacillaceae</taxon>
        <taxon>Paenibacillus</taxon>
    </lineage>
</organism>
<protein>
    <submittedName>
        <fullName evidence="13">COX15/CtaA family protein</fullName>
    </submittedName>
</protein>
<keyword evidence="14" id="KW-1185">Reference proteome</keyword>
<evidence type="ECO:0000256" key="1">
    <source>
        <dbReference type="ARBA" id="ARBA00004141"/>
    </source>
</evidence>
<evidence type="ECO:0000256" key="11">
    <source>
        <dbReference type="ARBA" id="ARBA00023444"/>
    </source>
</evidence>
<name>A0ABT8JJB4_9BACL</name>
<dbReference type="Pfam" id="PF02628">
    <property type="entry name" value="COX15-CtaA"/>
    <property type="match status" value="2"/>
</dbReference>
<dbReference type="InterPro" id="IPR003780">
    <property type="entry name" value="COX15/CtaA_fam"/>
</dbReference>
<dbReference type="PANTHER" id="PTHR35457">
    <property type="entry name" value="HEME A SYNTHASE"/>
    <property type="match status" value="1"/>
</dbReference>
<evidence type="ECO:0000313" key="14">
    <source>
        <dbReference type="Proteomes" id="UP001174205"/>
    </source>
</evidence>
<keyword evidence="6" id="KW-0560">Oxidoreductase</keyword>
<reference evidence="13" key="1">
    <citation type="submission" date="2023-03" db="EMBL/GenBank/DDBJ databases">
        <title>MT1 and MT2 Draft Genomes of Novel Species.</title>
        <authorList>
            <person name="Venkateswaran K."/>
        </authorList>
    </citation>
    <scope>NUCLEOTIDE SEQUENCE</scope>
    <source>
        <strain evidence="13">F6_3S_P_1C</strain>
    </source>
</reference>
<dbReference type="PANTHER" id="PTHR35457:SF1">
    <property type="entry name" value="HEME A SYNTHASE"/>
    <property type="match status" value="1"/>
</dbReference>
<dbReference type="InterPro" id="IPR050450">
    <property type="entry name" value="COX15/CtaA_HemeA_synthase"/>
</dbReference>
<feature type="transmembrane region" description="Helical" evidence="12">
    <location>
        <begin position="167"/>
        <end position="187"/>
    </location>
</feature>
<keyword evidence="3 12" id="KW-0812">Transmembrane</keyword>
<keyword evidence="8" id="KW-0350">Heme biosynthesis</keyword>
<feature type="transmembrane region" description="Helical" evidence="12">
    <location>
        <begin position="253"/>
        <end position="274"/>
    </location>
</feature>
<proteinExistence type="predicted"/>
<keyword evidence="9 12" id="KW-0472">Membrane</keyword>
<evidence type="ECO:0000256" key="9">
    <source>
        <dbReference type="ARBA" id="ARBA00023136"/>
    </source>
</evidence>
<feature type="transmembrane region" description="Helical" evidence="12">
    <location>
        <begin position="124"/>
        <end position="146"/>
    </location>
</feature>
<dbReference type="Proteomes" id="UP001174205">
    <property type="component" value="Unassembled WGS sequence"/>
</dbReference>
<evidence type="ECO:0000256" key="6">
    <source>
        <dbReference type="ARBA" id="ARBA00023002"/>
    </source>
</evidence>
<evidence type="ECO:0000256" key="3">
    <source>
        <dbReference type="ARBA" id="ARBA00022692"/>
    </source>
</evidence>
<feature type="transmembrane region" description="Helical" evidence="12">
    <location>
        <begin position="66"/>
        <end position="85"/>
    </location>
</feature>
<feature type="transmembrane region" description="Helical" evidence="12">
    <location>
        <begin position="220"/>
        <end position="241"/>
    </location>
</feature>
<evidence type="ECO:0000256" key="8">
    <source>
        <dbReference type="ARBA" id="ARBA00023133"/>
    </source>
</evidence>
<keyword evidence="7" id="KW-0408">Iron</keyword>
<evidence type="ECO:0000256" key="7">
    <source>
        <dbReference type="ARBA" id="ARBA00023004"/>
    </source>
</evidence>
<feature type="transmembrane region" description="Helical" evidence="12">
    <location>
        <begin position="97"/>
        <end position="118"/>
    </location>
</feature>
<evidence type="ECO:0000313" key="13">
    <source>
        <dbReference type="EMBL" id="MDN4604651.1"/>
    </source>
</evidence>
<keyword evidence="4" id="KW-0479">Metal-binding</keyword>
<evidence type="ECO:0000256" key="12">
    <source>
        <dbReference type="SAM" id="Phobius"/>
    </source>
</evidence>
<evidence type="ECO:0000256" key="10">
    <source>
        <dbReference type="ARBA" id="ARBA00023157"/>
    </source>
</evidence>
<sequence>MRKKLKHLTLFKWLTVLTCLVMFLATFGGGVVTRTESGLGCGAEWPLCNGKLVPAHTVASLIEFSHRAVSALAGLLSIASFVAFLRFGKSRRDLQLFSLLTLIFVIVQGIMGAFAVVFSQSSAVMALHFGFALIAFASSLMMALGIRQEVRHGGLERLNRYPRVSKGFRNLVWFSTIYTYLVVYTGAFVSHTDSAGGCSGFPLCNGQIIPELSGGVAVAFAHRVAAVSLVIVIAILGHFAYRKHPDNTELRALGVISVVLVLLQVVIGFGLMLTMNRPEVYMFVALAHMLDIAILFGVLTYMSFLVYKLHRPVNRF</sequence>
<feature type="transmembrane region" description="Helical" evidence="12">
    <location>
        <begin position="280"/>
        <end position="307"/>
    </location>
</feature>
<evidence type="ECO:0000256" key="4">
    <source>
        <dbReference type="ARBA" id="ARBA00022723"/>
    </source>
</evidence>
<gene>
    <name evidence="13" type="ORF">P5G61_25715</name>
</gene>
<comment type="pathway">
    <text evidence="11">Porphyrin-containing compound metabolism.</text>
</comment>
<comment type="subcellular location">
    <subcellularLocation>
        <location evidence="1">Membrane</location>
        <topology evidence="1">Multi-pass membrane protein</topology>
    </subcellularLocation>
</comment>
<evidence type="ECO:0000256" key="2">
    <source>
        <dbReference type="ARBA" id="ARBA00022475"/>
    </source>
</evidence>
<accession>A0ABT8JJB4</accession>
<keyword evidence="10" id="KW-1015">Disulfide bond</keyword>
<evidence type="ECO:0000256" key="5">
    <source>
        <dbReference type="ARBA" id="ARBA00022989"/>
    </source>
</evidence>
<dbReference type="EMBL" id="JAROCD010000014">
    <property type="protein sequence ID" value="MDN4604651.1"/>
    <property type="molecule type" value="Genomic_DNA"/>
</dbReference>
<dbReference type="RefSeq" id="WP_256984611.1">
    <property type="nucleotide sequence ID" value="NZ_JAROCD010000014.1"/>
</dbReference>